<sequence>MFPYTIFKTIKCRVPDITRENIKEALHYMQKPLIYLINLIFTTGEFPKHGKIAKIKPLHKSKTKKDVCNYRPISILNTLSKIVESLLKNRLISYFESHHLFNNSQHGYRAGKSTNTALQSMLKFVYNSHNKGKIVASINCDLSKAFDLVDRKLLLSKLRAYGIRGVPLNLLKSFVSDRYQYVVIDKVYSSGQIVEVKSQVRPVNYGVPQGSILGPILFIIYMNDLPNNLIDTCHICTYADDTSVTIACSQNDLKFTLNKSLAQLINWFNANF</sequence>
<dbReference type="AlphaFoldDB" id="A0A1Y1KC61"/>
<dbReference type="InterPro" id="IPR000477">
    <property type="entry name" value="RT_dom"/>
</dbReference>
<dbReference type="GO" id="GO:0071897">
    <property type="term" value="P:DNA biosynthetic process"/>
    <property type="evidence" value="ECO:0007669"/>
    <property type="project" value="UniProtKB-ARBA"/>
</dbReference>
<reference evidence="2" key="1">
    <citation type="journal article" date="2016" name="Sci. Rep.">
        <title>Molecular characterization of firefly nuptial gifts: a multi-omics approach sheds light on postcopulatory sexual selection.</title>
        <authorList>
            <person name="Al-Wathiqui N."/>
            <person name="Fallon T.R."/>
            <person name="South A."/>
            <person name="Weng J.K."/>
            <person name="Lewis S.M."/>
        </authorList>
    </citation>
    <scope>NUCLEOTIDE SEQUENCE</scope>
</reference>
<organism evidence="2">
    <name type="scientific">Photinus pyralis</name>
    <name type="common">Common eastern firefly</name>
    <name type="synonym">Lampyris pyralis</name>
    <dbReference type="NCBI Taxonomy" id="7054"/>
    <lineage>
        <taxon>Eukaryota</taxon>
        <taxon>Metazoa</taxon>
        <taxon>Ecdysozoa</taxon>
        <taxon>Arthropoda</taxon>
        <taxon>Hexapoda</taxon>
        <taxon>Insecta</taxon>
        <taxon>Pterygota</taxon>
        <taxon>Neoptera</taxon>
        <taxon>Endopterygota</taxon>
        <taxon>Coleoptera</taxon>
        <taxon>Polyphaga</taxon>
        <taxon>Elateriformia</taxon>
        <taxon>Elateroidea</taxon>
        <taxon>Lampyridae</taxon>
        <taxon>Lampyrinae</taxon>
        <taxon>Photinus</taxon>
    </lineage>
</organism>
<dbReference type="Pfam" id="PF00078">
    <property type="entry name" value="RVT_1"/>
    <property type="match status" value="1"/>
</dbReference>
<feature type="domain" description="Reverse transcriptase" evidence="1">
    <location>
        <begin position="39"/>
        <end position="272"/>
    </location>
</feature>
<evidence type="ECO:0000313" key="2">
    <source>
        <dbReference type="EMBL" id="JAV56387.1"/>
    </source>
</evidence>
<protein>
    <recommendedName>
        <fullName evidence="1">Reverse transcriptase domain-containing protein</fullName>
    </recommendedName>
</protein>
<name>A0A1Y1KC61_PHOPY</name>
<dbReference type="CDD" id="cd01650">
    <property type="entry name" value="RT_nLTR_like"/>
    <property type="match status" value="1"/>
</dbReference>
<dbReference type="PROSITE" id="PS50878">
    <property type="entry name" value="RT_POL"/>
    <property type="match status" value="1"/>
</dbReference>
<dbReference type="EMBL" id="GEZM01093007">
    <property type="protein sequence ID" value="JAV56387.1"/>
    <property type="molecule type" value="Transcribed_RNA"/>
</dbReference>
<evidence type="ECO:0000259" key="1">
    <source>
        <dbReference type="PROSITE" id="PS50878"/>
    </source>
</evidence>
<accession>A0A1Y1KC61</accession>
<dbReference type="PANTHER" id="PTHR33332">
    <property type="entry name" value="REVERSE TRANSCRIPTASE DOMAIN-CONTAINING PROTEIN"/>
    <property type="match status" value="1"/>
</dbReference>
<proteinExistence type="predicted"/>
<dbReference type="InterPro" id="IPR043502">
    <property type="entry name" value="DNA/RNA_pol_sf"/>
</dbReference>
<dbReference type="SUPFAM" id="SSF56672">
    <property type="entry name" value="DNA/RNA polymerases"/>
    <property type="match status" value="1"/>
</dbReference>